<evidence type="ECO:0000256" key="4">
    <source>
        <dbReference type="PROSITE-ProRule" id="PRU00723"/>
    </source>
</evidence>
<dbReference type="AlphaFoldDB" id="A0AAD5XSB9"/>
<reference evidence="7" key="1">
    <citation type="submission" date="2020-05" db="EMBL/GenBank/DDBJ databases">
        <title>Phylogenomic resolution of chytrid fungi.</title>
        <authorList>
            <person name="Stajich J.E."/>
            <person name="Amses K."/>
            <person name="Simmons R."/>
            <person name="Seto K."/>
            <person name="Myers J."/>
            <person name="Bonds A."/>
            <person name="Quandt C.A."/>
            <person name="Barry K."/>
            <person name="Liu P."/>
            <person name="Grigoriev I."/>
            <person name="Longcore J.E."/>
            <person name="James T.Y."/>
        </authorList>
    </citation>
    <scope>NUCLEOTIDE SEQUENCE</scope>
    <source>
        <strain evidence="7">JEL0379</strain>
    </source>
</reference>
<feature type="compositionally biased region" description="Low complexity" evidence="5">
    <location>
        <begin position="325"/>
        <end position="348"/>
    </location>
</feature>
<dbReference type="InterPro" id="IPR000571">
    <property type="entry name" value="Znf_CCCH"/>
</dbReference>
<dbReference type="PROSITE" id="PS50103">
    <property type="entry name" value="ZF_C3H1"/>
    <property type="match status" value="2"/>
</dbReference>
<protein>
    <recommendedName>
        <fullName evidence="6">C3H1-type domain-containing protein</fullName>
    </recommendedName>
</protein>
<feature type="region of interest" description="Disordered" evidence="5">
    <location>
        <begin position="317"/>
        <end position="348"/>
    </location>
</feature>
<dbReference type="GO" id="GO:0008270">
    <property type="term" value="F:zinc ion binding"/>
    <property type="evidence" value="ECO:0007669"/>
    <property type="project" value="UniProtKB-KW"/>
</dbReference>
<evidence type="ECO:0000256" key="3">
    <source>
        <dbReference type="ARBA" id="ARBA00022833"/>
    </source>
</evidence>
<keyword evidence="1 4" id="KW-0479">Metal-binding</keyword>
<dbReference type="InterPro" id="IPR041367">
    <property type="entry name" value="Znf-CCCH_4"/>
</dbReference>
<feature type="compositionally biased region" description="Polar residues" evidence="5">
    <location>
        <begin position="135"/>
        <end position="146"/>
    </location>
</feature>
<accession>A0AAD5XSB9</accession>
<evidence type="ECO:0000256" key="1">
    <source>
        <dbReference type="ARBA" id="ARBA00022723"/>
    </source>
</evidence>
<dbReference type="SUPFAM" id="SSF90229">
    <property type="entry name" value="CCCH zinc finger"/>
    <property type="match status" value="2"/>
</dbReference>
<feature type="domain" description="C3H1-type" evidence="6">
    <location>
        <begin position="442"/>
        <end position="467"/>
    </location>
</feature>
<feature type="compositionally biased region" description="Polar residues" evidence="5">
    <location>
        <begin position="189"/>
        <end position="202"/>
    </location>
</feature>
<name>A0AAD5XSB9_9FUNG</name>
<evidence type="ECO:0000256" key="5">
    <source>
        <dbReference type="SAM" id="MobiDB-lite"/>
    </source>
</evidence>
<dbReference type="Gene3D" id="3.30.1370.210">
    <property type="match status" value="1"/>
</dbReference>
<gene>
    <name evidence="7" type="ORF">HDU87_000335</name>
</gene>
<feature type="region of interest" description="Disordered" evidence="5">
    <location>
        <begin position="29"/>
        <end position="209"/>
    </location>
</feature>
<evidence type="ECO:0000256" key="2">
    <source>
        <dbReference type="ARBA" id="ARBA00022771"/>
    </source>
</evidence>
<feature type="compositionally biased region" description="Acidic residues" evidence="5">
    <location>
        <begin position="80"/>
        <end position="95"/>
    </location>
</feature>
<dbReference type="InterPro" id="IPR036855">
    <property type="entry name" value="Znf_CCCH_sf"/>
</dbReference>
<feature type="zinc finger region" description="C3H1-type" evidence="4">
    <location>
        <begin position="374"/>
        <end position="401"/>
    </location>
</feature>
<evidence type="ECO:0000313" key="8">
    <source>
        <dbReference type="Proteomes" id="UP001212152"/>
    </source>
</evidence>
<evidence type="ECO:0000313" key="7">
    <source>
        <dbReference type="EMBL" id="KAJ3181997.1"/>
    </source>
</evidence>
<dbReference type="Proteomes" id="UP001212152">
    <property type="component" value="Unassembled WGS sequence"/>
</dbReference>
<dbReference type="EMBL" id="JADGJQ010000010">
    <property type="protein sequence ID" value="KAJ3181997.1"/>
    <property type="molecule type" value="Genomic_DNA"/>
</dbReference>
<keyword evidence="2 4" id="KW-0863">Zinc-finger</keyword>
<feature type="region of interest" description="Disordered" evidence="5">
    <location>
        <begin position="224"/>
        <end position="249"/>
    </location>
</feature>
<proteinExistence type="predicted"/>
<feature type="compositionally biased region" description="Polar residues" evidence="5">
    <location>
        <begin position="154"/>
        <end position="174"/>
    </location>
</feature>
<organism evidence="7 8">
    <name type="scientific">Geranomyces variabilis</name>
    <dbReference type="NCBI Taxonomy" id="109894"/>
    <lineage>
        <taxon>Eukaryota</taxon>
        <taxon>Fungi</taxon>
        <taxon>Fungi incertae sedis</taxon>
        <taxon>Chytridiomycota</taxon>
        <taxon>Chytridiomycota incertae sedis</taxon>
        <taxon>Chytridiomycetes</taxon>
        <taxon>Spizellomycetales</taxon>
        <taxon>Powellomycetaceae</taxon>
        <taxon>Geranomyces</taxon>
    </lineage>
</organism>
<dbReference type="SMART" id="SM00356">
    <property type="entry name" value="ZnF_C3H1"/>
    <property type="match status" value="2"/>
</dbReference>
<keyword evidence="8" id="KW-1185">Reference proteome</keyword>
<comment type="caution">
    <text evidence="7">The sequence shown here is derived from an EMBL/GenBank/DDBJ whole genome shotgun (WGS) entry which is preliminary data.</text>
</comment>
<feature type="domain" description="C3H1-type" evidence="6">
    <location>
        <begin position="374"/>
        <end position="401"/>
    </location>
</feature>
<evidence type="ECO:0000259" key="6">
    <source>
        <dbReference type="PROSITE" id="PS50103"/>
    </source>
</evidence>
<feature type="zinc finger region" description="C3H1-type" evidence="4">
    <location>
        <begin position="442"/>
        <end position="467"/>
    </location>
</feature>
<sequence>MMSSDAEALVRDANSEITAAFRRMAIGAKRSASSLSHPSVADSRADSPVRHARNASPALRGSSNGGESIVKDMSSFIGGGDEDDSRTQDSDDGDDAQLAASLLRDVSTSLQQGIAPGAEPDEHNEAYYFPDHGSISDSPFHTQASVHETDHGQSDITRSSSGTDFTSASTTPTGNRRPVFPDERFTAPSHENLSTTVENDGYSSSAHAADDSDDVVGALAQHVPALTTTATRSSGGNSRRSTPRRNSINQYYNPFMMPQQYPPQGYYLPPGMGQQHQGQMVSGASGVSISPPSIMSPPYGLTSPIQMYGVPMGMAPPQLPGHGGQQAPPGLGHHQQQQGSQQSQPIDMPMGMPMVPMGMNMGQFPNQPVPMFHQQVVPVCRYFQQGRCWAGQNCRFSHYIGPGPYIAAYPTTSGGTAFTAHPGHQPSPPPPPALLPRPTNHQGRVIRCRYFVQGRCWAGPHCRFAHD</sequence>
<dbReference type="Pfam" id="PF18044">
    <property type="entry name" value="zf-CCCH_4"/>
    <property type="match status" value="1"/>
</dbReference>
<feature type="compositionally biased region" description="Low complexity" evidence="5">
    <location>
        <begin position="227"/>
        <end position="249"/>
    </location>
</feature>
<keyword evidence="3 4" id="KW-0862">Zinc</keyword>
<dbReference type="Pfam" id="PF00642">
    <property type="entry name" value="zf-CCCH"/>
    <property type="match status" value="1"/>
</dbReference>